<keyword evidence="3" id="KW-0040">ANK repeat</keyword>
<evidence type="ECO:0000256" key="3">
    <source>
        <dbReference type="PROSITE-ProRule" id="PRU00023"/>
    </source>
</evidence>
<dbReference type="PRINTS" id="PR00344">
    <property type="entry name" value="BCTRLSENSOR"/>
</dbReference>
<dbReference type="InterPro" id="IPR003661">
    <property type="entry name" value="HisK_dim/P_dom"/>
</dbReference>
<feature type="compositionally biased region" description="Basic and acidic residues" evidence="5">
    <location>
        <begin position="413"/>
        <end position="444"/>
    </location>
</feature>
<dbReference type="InterPro" id="IPR004358">
    <property type="entry name" value="Sig_transdc_His_kin-like_C"/>
</dbReference>
<feature type="compositionally biased region" description="Low complexity" evidence="5">
    <location>
        <begin position="396"/>
        <end position="410"/>
    </location>
</feature>
<dbReference type="SUPFAM" id="SSF48403">
    <property type="entry name" value="Ankyrin repeat"/>
    <property type="match status" value="1"/>
</dbReference>
<feature type="compositionally biased region" description="Low complexity" evidence="5">
    <location>
        <begin position="667"/>
        <end position="711"/>
    </location>
</feature>
<dbReference type="PROSITE" id="PS50110">
    <property type="entry name" value="RESPONSE_REGULATORY"/>
    <property type="match status" value="1"/>
</dbReference>
<dbReference type="CDD" id="cd00130">
    <property type="entry name" value="PAS"/>
    <property type="match status" value="1"/>
</dbReference>
<feature type="compositionally biased region" description="Low complexity" evidence="5">
    <location>
        <begin position="906"/>
        <end position="918"/>
    </location>
</feature>
<name>A0A0K3CFM0_RHOTO</name>
<dbReference type="SMART" id="SM00388">
    <property type="entry name" value="HisKA"/>
    <property type="match status" value="1"/>
</dbReference>
<feature type="compositionally biased region" description="Basic and acidic residues" evidence="5">
    <location>
        <begin position="817"/>
        <end position="833"/>
    </location>
</feature>
<dbReference type="CDD" id="cd17546">
    <property type="entry name" value="REC_hyHK_CKI1_RcsC-like"/>
    <property type="match status" value="1"/>
</dbReference>
<feature type="domain" description="Response regulatory" evidence="7">
    <location>
        <begin position="2079"/>
        <end position="2197"/>
    </location>
</feature>
<dbReference type="CDD" id="cd16922">
    <property type="entry name" value="HATPase_EvgS-ArcB-TorS-like"/>
    <property type="match status" value="1"/>
</dbReference>
<feature type="compositionally biased region" description="Polar residues" evidence="5">
    <location>
        <begin position="490"/>
        <end position="501"/>
    </location>
</feature>
<feature type="compositionally biased region" description="Low complexity" evidence="5">
    <location>
        <begin position="1"/>
        <end position="25"/>
    </location>
</feature>
<dbReference type="SMART" id="SM00086">
    <property type="entry name" value="PAC"/>
    <property type="match status" value="1"/>
</dbReference>
<evidence type="ECO:0000259" key="7">
    <source>
        <dbReference type="PROSITE" id="PS50110"/>
    </source>
</evidence>
<feature type="compositionally biased region" description="Pro residues" evidence="5">
    <location>
        <begin position="1361"/>
        <end position="1377"/>
    </location>
</feature>
<dbReference type="Pfam" id="PF02518">
    <property type="entry name" value="HATPase_c"/>
    <property type="match status" value="1"/>
</dbReference>
<feature type="domain" description="PAS" evidence="8">
    <location>
        <begin position="1523"/>
        <end position="1594"/>
    </location>
</feature>
<feature type="compositionally biased region" description="Polar residues" evidence="5">
    <location>
        <begin position="1336"/>
        <end position="1349"/>
    </location>
</feature>
<dbReference type="InterPro" id="IPR011006">
    <property type="entry name" value="CheY-like_superfamily"/>
</dbReference>
<feature type="region of interest" description="Disordered" evidence="5">
    <location>
        <begin position="1260"/>
        <end position="1315"/>
    </location>
</feature>
<feature type="compositionally biased region" description="Low complexity" evidence="5">
    <location>
        <begin position="592"/>
        <end position="606"/>
    </location>
</feature>
<dbReference type="SUPFAM" id="SSF55874">
    <property type="entry name" value="ATPase domain of HSP90 chaperone/DNA topoisomerase II/histidine kinase"/>
    <property type="match status" value="1"/>
</dbReference>
<feature type="region of interest" description="Disordered" evidence="5">
    <location>
        <begin position="196"/>
        <end position="240"/>
    </location>
</feature>
<gene>
    <name evidence="10" type="primary">FGENESH: predicted gene_7.9</name>
    <name evidence="10" type="ORF">BN2166_0036240</name>
</gene>
<feature type="compositionally biased region" description="Acidic residues" evidence="5">
    <location>
        <begin position="620"/>
        <end position="630"/>
    </location>
</feature>
<feature type="compositionally biased region" description="Low complexity" evidence="5">
    <location>
        <begin position="951"/>
        <end position="976"/>
    </location>
</feature>
<dbReference type="PROSITE" id="PS50113">
    <property type="entry name" value="PAC"/>
    <property type="match status" value="1"/>
</dbReference>
<feature type="compositionally biased region" description="Basic and acidic residues" evidence="5">
    <location>
        <begin position="1010"/>
        <end position="1019"/>
    </location>
</feature>
<dbReference type="InterPro" id="IPR000700">
    <property type="entry name" value="PAS-assoc_C"/>
</dbReference>
<dbReference type="InterPro" id="IPR005467">
    <property type="entry name" value="His_kinase_dom"/>
</dbReference>
<evidence type="ECO:0000313" key="11">
    <source>
        <dbReference type="Proteomes" id="UP000199069"/>
    </source>
</evidence>
<feature type="region of interest" description="Disordered" evidence="5">
    <location>
        <begin position="863"/>
        <end position="1049"/>
    </location>
</feature>
<dbReference type="CDD" id="cd00082">
    <property type="entry name" value="HisKA"/>
    <property type="match status" value="1"/>
</dbReference>
<feature type="repeat" description="ANK" evidence="3">
    <location>
        <begin position="133"/>
        <end position="165"/>
    </location>
</feature>
<feature type="compositionally biased region" description="Polar residues" evidence="5">
    <location>
        <begin position="515"/>
        <end position="524"/>
    </location>
</feature>
<feature type="compositionally biased region" description="Low complexity" evidence="5">
    <location>
        <begin position="1350"/>
        <end position="1360"/>
    </location>
</feature>
<dbReference type="Pfam" id="PF00072">
    <property type="entry name" value="Response_reg"/>
    <property type="match status" value="1"/>
</dbReference>
<feature type="repeat" description="ANK" evidence="3">
    <location>
        <begin position="82"/>
        <end position="114"/>
    </location>
</feature>
<feature type="modified residue" description="4-aspartylphosphate" evidence="4">
    <location>
        <position position="2128"/>
    </location>
</feature>
<feature type="compositionally biased region" description="Basic residues" evidence="5">
    <location>
        <begin position="994"/>
        <end position="1005"/>
    </location>
</feature>
<evidence type="ECO:0000313" key="10">
    <source>
        <dbReference type="EMBL" id="CTR07763.1"/>
    </source>
</evidence>
<dbReference type="InterPro" id="IPR000014">
    <property type="entry name" value="PAS"/>
</dbReference>
<dbReference type="STRING" id="5286.A0A0K3CFM0"/>
<dbReference type="PROSITE" id="PS50088">
    <property type="entry name" value="ANK_REPEAT"/>
    <property type="match status" value="2"/>
</dbReference>
<feature type="compositionally biased region" description="Polar residues" evidence="5">
    <location>
        <begin position="580"/>
        <end position="591"/>
    </location>
</feature>
<dbReference type="InterPro" id="IPR036770">
    <property type="entry name" value="Ankyrin_rpt-contain_sf"/>
</dbReference>
<dbReference type="SMART" id="SM00091">
    <property type="entry name" value="PAS"/>
    <property type="match status" value="3"/>
</dbReference>
<dbReference type="Pfam" id="PF00512">
    <property type="entry name" value="HisKA"/>
    <property type="match status" value="1"/>
</dbReference>
<feature type="compositionally biased region" description="Gly residues" evidence="5">
    <location>
        <begin position="203"/>
        <end position="212"/>
    </location>
</feature>
<dbReference type="SMART" id="SM00448">
    <property type="entry name" value="REC"/>
    <property type="match status" value="1"/>
</dbReference>
<feature type="compositionally biased region" description="Low complexity" evidence="5">
    <location>
        <begin position="881"/>
        <end position="894"/>
    </location>
</feature>
<dbReference type="SUPFAM" id="SSF52172">
    <property type="entry name" value="CheY-like"/>
    <property type="match status" value="1"/>
</dbReference>
<dbReference type="Pfam" id="PF08447">
    <property type="entry name" value="PAS_3"/>
    <property type="match status" value="1"/>
</dbReference>
<feature type="compositionally biased region" description="Low complexity" evidence="5">
    <location>
        <begin position="929"/>
        <end position="943"/>
    </location>
</feature>
<dbReference type="InterPro" id="IPR001789">
    <property type="entry name" value="Sig_transdc_resp-reg_receiver"/>
</dbReference>
<dbReference type="Gene3D" id="3.40.50.2300">
    <property type="match status" value="1"/>
</dbReference>
<dbReference type="InterPro" id="IPR003594">
    <property type="entry name" value="HATPase_dom"/>
</dbReference>
<keyword evidence="11" id="KW-1185">Reference proteome</keyword>
<feature type="region of interest" description="Disordered" evidence="5">
    <location>
        <begin position="1336"/>
        <end position="1425"/>
    </location>
</feature>
<feature type="compositionally biased region" description="Low complexity" evidence="5">
    <location>
        <begin position="228"/>
        <end position="240"/>
    </location>
</feature>
<evidence type="ECO:0000256" key="1">
    <source>
        <dbReference type="ARBA" id="ARBA00022553"/>
    </source>
</evidence>
<feature type="domain" description="Histidine kinase" evidence="6">
    <location>
        <begin position="1810"/>
        <end position="2032"/>
    </location>
</feature>
<accession>A0A0K3CFM0</accession>
<dbReference type="PROSITE" id="PS50109">
    <property type="entry name" value="HIS_KIN"/>
    <property type="match status" value="1"/>
</dbReference>
<dbReference type="InterPro" id="IPR002110">
    <property type="entry name" value="Ankyrin_rpt"/>
</dbReference>
<organism evidence="10 11">
    <name type="scientific">Rhodotorula toruloides</name>
    <name type="common">Yeast</name>
    <name type="synonym">Rhodosporidium toruloides</name>
    <dbReference type="NCBI Taxonomy" id="5286"/>
    <lineage>
        <taxon>Eukaryota</taxon>
        <taxon>Fungi</taxon>
        <taxon>Dikarya</taxon>
        <taxon>Basidiomycota</taxon>
        <taxon>Pucciniomycotina</taxon>
        <taxon>Microbotryomycetes</taxon>
        <taxon>Sporidiobolales</taxon>
        <taxon>Sporidiobolaceae</taxon>
        <taxon>Rhodotorula</taxon>
    </lineage>
</organism>
<feature type="compositionally biased region" description="Low complexity" evidence="5">
    <location>
        <begin position="1293"/>
        <end position="1310"/>
    </location>
</feature>
<dbReference type="PANTHER" id="PTHR45339:SF1">
    <property type="entry name" value="HYBRID SIGNAL TRANSDUCTION HISTIDINE KINASE J"/>
    <property type="match status" value="1"/>
</dbReference>
<dbReference type="FunFam" id="3.30.565.10:FF:000010">
    <property type="entry name" value="Sensor histidine kinase RcsC"/>
    <property type="match status" value="1"/>
</dbReference>
<dbReference type="InterPro" id="IPR036097">
    <property type="entry name" value="HisK_dim/P_sf"/>
</dbReference>
<evidence type="ECO:0000256" key="5">
    <source>
        <dbReference type="SAM" id="MobiDB-lite"/>
    </source>
</evidence>
<evidence type="ECO:0000259" key="6">
    <source>
        <dbReference type="PROSITE" id="PS50109"/>
    </source>
</evidence>
<dbReference type="InterPro" id="IPR035965">
    <property type="entry name" value="PAS-like_dom_sf"/>
</dbReference>
<feature type="region of interest" description="Disordered" evidence="5">
    <location>
        <begin position="1"/>
        <end position="39"/>
    </location>
</feature>
<evidence type="ECO:0000256" key="2">
    <source>
        <dbReference type="ARBA" id="ARBA00023012"/>
    </source>
</evidence>
<dbReference type="NCBIfam" id="TIGR00229">
    <property type="entry name" value="sensory_box"/>
    <property type="match status" value="1"/>
</dbReference>
<dbReference type="PANTHER" id="PTHR45339">
    <property type="entry name" value="HYBRID SIGNAL TRANSDUCTION HISTIDINE KINASE J"/>
    <property type="match status" value="1"/>
</dbReference>
<dbReference type="PROSITE" id="PS50297">
    <property type="entry name" value="ANK_REP_REGION"/>
    <property type="match status" value="2"/>
</dbReference>
<feature type="compositionally biased region" description="Polar residues" evidence="5">
    <location>
        <begin position="1262"/>
        <end position="1275"/>
    </location>
</feature>
<feature type="compositionally biased region" description="Low complexity" evidence="5">
    <location>
        <begin position="333"/>
        <end position="359"/>
    </location>
</feature>
<dbReference type="Proteomes" id="UP000199069">
    <property type="component" value="Unassembled WGS sequence"/>
</dbReference>
<keyword evidence="1 4" id="KW-0597">Phosphoprotein</keyword>
<dbReference type="SUPFAM" id="SSF47384">
    <property type="entry name" value="Homodimeric domain of signal transducing histidine kinase"/>
    <property type="match status" value="1"/>
</dbReference>
<sequence length="2266" mass="240718">MPPTPSTSSQQPSHTRTPSLSSSSHSHSHSRLRPGPLTRQEARLGITTSYPNLGLHGAAANGNTGLVQYALTHGQPVNSILSGVLPLHAAASSGNETVVRMLIEAGADVNSPRLSRRFTREGSKERGVSVGTQGSTPLHFAAANGHLPILHLLLTYGADPRIPEKAGITPEQIAVSNGHLDAAEVLRAWADGLDAQQQAAQGQGEGKVGKGGSTRSLSLRNSAAGAGLPPTTRTRSLSSAASVLHPQRSFDLLATKLVQSAHTAQLPFTHVRGLTSSSSSLSSAAAYASPSASTSQISLGAVGGPLGMQIHGGNGSSWSVASSAAGGGGGGSSSSVPSTRRLSFTSLRSGNGAANGSAAKDSTAGATPRTRRPSLPSVWEKAGKPGAAIRQALGMSSTSSSSAAPASTPAAEDEQHPSADELSEQDRTERAERRRSLEVHRPLRQDSFVGSLAVQAESPHMAVEEDEGEEGARTPLATKAPELPLPSPQQPASTTSGSTIGPLTRAASHHFYRPRQSSNLSKGSFSGRRPSMDEEEGANGGTEQEKVGDANAGVFEDEPSPPPTAVSSPVTSPNRRRALSNPNPQSGSRSPLLQQVHFNQHQQLQLRAKEDGTAGSSTADVEDGDEEDEVGMLRPMQAYPTYDARRAFAPPSSAGDGSAPTLDATGRNRSNSASTRFSSSPGSTYSGPTFSTYAPSASTAPTSVAPSSPGTKAKTRVERSHEANATPGMTSQRLLGPLYESRAVHSSSASLAPPRTGEGSDEEDKPKTRAQARSRVQKAERELLGFNSPPSSSTTDAKSAGSGKSLKDQLAAYGRSLKAERELVEREEREKAKARSAGYTIETISTSTKGEFECSQSRRNGRLTCFARTAPTPAPAPQQPAPSASPAIPAWRAIPHVDRLVPPSPGRRSVSPGASSSTPRRRASRDLDSSNPSSAKTTPPKSSITEGKRASSPTSTRSGSNKSSSTTMAGGAAVLGSGPGGVSFVEVQPARSDGHHHYHHHHSHAQPRTTRSDKSHSDGRGGGATSTLSAASMGATGAGKISIRDQVEVDRRIKDEQEQRIPKAARTAPQKKAGLKRFFGGGGGSGAAGRSLTFDAAHSMLHTAQTGARGVDAFGLPVVALSAESLRVTEANDVARRLLELDDGNDGFTAVDLFRELVQQQGRDEDQRVREGLKEYLIGLARRSSALAWGETIQLDFFTRTGQRRRADAIVTFSSTDSTPSASTDDAVTLTILFVRPLPVDFAPFSPGVQSLNLPNGFASAMPSSQPSTRPSSEAFTPPPNHAFSFPPHVDPSFVSPSDRSASFSSSNSRPARRIAIGEERAKLPLDDNLKSMLQHATSRVTDTASTSRAASVSPGTGSPSTPPTSAPPSIPSPPVPSTNVVAASPVIPTDSPDPSSKSPHRPGPRRTPSGSKLPASVEGLTGRRQSFDQALVTLSQKTDGTARADGTGPIFFRLPVNEIDAGSSDLSPRSEKDNPLAGLVPSRGNWSDDFAQATPAEDAALLETAREEAAEKRARDIRPPLSLAQLTNMVENNPHMCFIADPDGQVVWLNSTWYEYTGGDPRYHMDFAEWMSMFHPDDLSAVLPIYLGAMQSGEPFSFEYRIKNKDGRLRWHKASGRPQKGADGKPVAWYATIADVEPEIRARHDALLVKERTRAVLEGSDLTLLTVDPSFKITFFEGKTPPRLTGQSCDTIVGSPLLDFFPADELEAAVQKVLDGESENGFAESEVATRQGMMYHRYRLVPLRGDPSIPQSHPDYNAITGCIIVCADVTERKLADQALQKSRDESAKLAASEVAAREANQLKTSFLTTISHEIRTPIAAILGICELLLADSNRLAPDQRNLVENAVQSGELLLELVGAVLDVRKIETGELELETAPFLLSEALADARLFSIIAQKKGLEFVEDVGEFYGGTLLADRLRLRQVLANALSNAVKFTKEGSVTLRCRQLSEDDTRIVVRFEIVDTGVGIDSTVLPTLFHPFRQADASTAREYGGSGLGLTIAKKLVELMGGNITLDSTLGQGSRMIITIPLQKAPLADVVDFVGTTQPLPAETPAEAKRLAKSEEVVKKVRKSRRPEDVRILLAEDNELIREIVTRTLRKKRFVVDAVADGRQCVEQVQRERYDCVLMDGQMPGLDGYHASQLIRQSPDPLIRRLRIIALTASAIAGDRERCLSAGMDAYLAKPVRAAELEAAIWEQVELAENEHDEQNGPELLSLLTLASLAQAAAQCLYSYLSDNQQHPAGEPVPLEAPLAANDSASILRLYLAT</sequence>
<dbReference type="SUPFAM" id="SSF55785">
    <property type="entry name" value="PYP-like sensor domain (PAS domain)"/>
    <property type="match status" value="1"/>
</dbReference>
<dbReference type="Gene3D" id="1.25.40.20">
    <property type="entry name" value="Ankyrin repeat-containing domain"/>
    <property type="match status" value="1"/>
</dbReference>
<proteinExistence type="predicted"/>
<dbReference type="EMBL" id="CWKI01000007">
    <property type="protein sequence ID" value="CTR07763.1"/>
    <property type="molecule type" value="Genomic_DNA"/>
</dbReference>
<dbReference type="InterPro" id="IPR013655">
    <property type="entry name" value="PAS_fold_3"/>
</dbReference>
<dbReference type="GO" id="GO:0000155">
    <property type="term" value="F:phosphorelay sensor kinase activity"/>
    <property type="evidence" value="ECO:0007669"/>
    <property type="project" value="InterPro"/>
</dbReference>
<dbReference type="Gene3D" id="1.10.287.130">
    <property type="match status" value="1"/>
</dbReference>
<evidence type="ECO:0000259" key="9">
    <source>
        <dbReference type="PROSITE" id="PS50113"/>
    </source>
</evidence>
<protein>
    <submittedName>
        <fullName evidence="10">FGENESH: predicted gene_7.9 protein</fullName>
    </submittedName>
</protein>
<reference evidence="10 11" key="1">
    <citation type="submission" date="2015-07" db="EMBL/GenBank/DDBJ databases">
        <authorList>
            <person name="Cajimat M.N.B."/>
            <person name="Milazzo M.L."/>
            <person name="Fulhorst C.F."/>
        </authorList>
    </citation>
    <scope>NUCLEOTIDE SEQUENCE [LARGE SCALE GENOMIC DNA]</scope>
    <source>
        <strain evidence="10">Single colony</strain>
    </source>
</reference>
<feature type="compositionally biased region" description="Low complexity" evidence="5">
    <location>
        <begin position="1378"/>
        <end position="1398"/>
    </location>
</feature>
<evidence type="ECO:0000256" key="4">
    <source>
        <dbReference type="PROSITE-ProRule" id="PRU00169"/>
    </source>
</evidence>
<dbReference type="PROSITE" id="PS50112">
    <property type="entry name" value="PAS"/>
    <property type="match status" value="1"/>
</dbReference>
<dbReference type="Pfam" id="PF12796">
    <property type="entry name" value="Ank_2"/>
    <property type="match status" value="2"/>
</dbReference>
<keyword evidence="2" id="KW-0902">Two-component regulatory system</keyword>
<dbReference type="SMART" id="SM00387">
    <property type="entry name" value="HATPase_c"/>
    <property type="match status" value="1"/>
</dbReference>
<dbReference type="InterPro" id="IPR036890">
    <property type="entry name" value="HATPase_C_sf"/>
</dbReference>
<dbReference type="SMART" id="SM00248">
    <property type="entry name" value="ANK"/>
    <property type="match status" value="4"/>
</dbReference>
<feature type="compositionally biased region" description="Polar residues" evidence="5">
    <location>
        <begin position="788"/>
        <end position="797"/>
    </location>
</feature>
<dbReference type="Gene3D" id="3.30.450.20">
    <property type="entry name" value="PAS domain"/>
    <property type="match status" value="2"/>
</dbReference>
<dbReference type="Gene3D" id="3.30.565.10">
    <property type="entry name" value="Histidine kinase-like ATPase, C-terminal domain"/>
    <property type="match status" value="1"/>
</dbReference>
<feature type="domain" description="PAC" evidence="9">
    <location>
        <begin position="1597"/>
        <end position="1649"/>
    </location>
</feature>
<dbReference type="InterPro" id="IPR001610">
    <property type="entry name" value="PAC"/>
</dbReference>
<evidence type="ECO:0000259" key="8">
    <source>
        <dbReference type="PROSITE" id="PS50112"/>
    </source>
</evidence>
<feature type="region of interest" description="Disordered" evidence="5">
    <location>
        <begin position="318"/>
        <end position="837"/>
    </location>
</feature>